<evidence type="ECO:0000259" key="15">
    <source>
        <dbReference type="PROSITE" id="PS51194"/>
    </source>
</evidence>
<keyword evidence="4" id="KW-0690">Ribosome biogenesis</keyword>
<keyword evidence="8 12" id="KW-0347">Helicase</keyword>
<dbReference type="GO" id="GO:0005524">
    <property type="term" value="F:ATP binding"/>
    <property type="evidence" value="ECO:0007669"/>
    <property type="project" value="UniProtKB-KW"/>
</dbReference>
<keyword evidence="5" id="KW-0698">rRNA processing</keyword>
<evidence type="ECO:0000256" key="8">
    <source>
        <dbReference type="ARBA" id="ARBA00022806"/>
    </source>
</evidence>
<dbReference type="GO" id="GO:0003724">
    <property type="term" value="F:RNA helicase activity"/>
    <property type="evidence" value="ECO:0007669"/>
    <property type="project" value="UniProtKB-EC"/>
</dbReference>
<accession>A0AAE0LIB0</accession>
<dbReference type="CDD" id="cd00268">
    <property type="entry name" value="DEADc"/>
    <property type="match status" value="1"/>
</dbReference>
<evidence type="ECO:0000313" key="17">
    <source>
        <dbReference type="Proteomes" id="UP001190700"/>
    </source>
</evidence>
<dbReference type="EC" id="3.6.4.13" evidence="3"/>
<feature type="compositionally biased region" description="Gly residues" evidence="13">
    <location>
        <begin position="55"/>
        <end position="69"/>
    </location>
</feature>
<dbReference type="PROSITE" id="PS51194">
    <property type="entry name" value="HELICASE_CTER"/>
    <property type="match status" value="1"/>
</dbReference>
<evidence type="ECO:0000259" key="14">
    <source>
        <dbReference type="PROSITE" id="PS51192"/>
    </source>
</evidence>
<dbReference type="InterPro" id="IPR000629">
    <property type="entry name" value="RNA-helicase_DEAD-box_CS"/>
</dbReference>
<dbReference type="PROSITE" id="PS51192">
    <property type="entry name" value="HELICASE_ATP_BIND_1"/>
    <property type="match status" value="1"/>
</dbReference>
<dbReference type="CDD" id="cd18787">
    <property type="entry name" value="SF2_C_DEAD"/>
    <property type="match status" value="1"/>
</dbReference>
<comment type="subcellular location">
    <subcellularLocation>
        <location evidence="1">Nucleus</location>
        <location evidence="1">Nucleolus</location>
    </subcellularLocation>
</comment>
<protein>
    <recommendedName>
        <fullName evidence="3">RNA helicase</fullName>
        <ecNumber evidence="3">3.6.4.13</ecNumber>
    </recommendedName>
</protein>
<name>A0AAE0LIB0_9CHLO</name>
<dbReference type="SMART" id="SM00490">
    <property type="entry name" value="HELICc"/>
    <property type="match status" value="1"/>
</dbReference>
<dbReference type="Proteomes" id="UP001190700">
    <property type="component" value="Unassembled WGS sequence"/>
</dbReference>
<evidence type="ECO:0000256" key="9">
    <source>
        <dbReference type="ARBA" id="ARBA00022840"/>
    </source>
</evidence>
<keyword evidence="9 12" id="KW-0067">ATP-binding</keyword>
<comment type="similarity">
    <text evidence="2">Belongs to the DEAD box helicase family. DDX5/DBP2 subfamily.</text>
</comment>
<keyword evidence="10" id="KW-0539">Nucleus</keyword>
<evidence type="ECO:0000256" key="2">
    <source>
        <dbReference type="ARBA" id="ARBA00009334"/>
    </source>
</evidence>
<evidence type="ECO:0000313" key="16">
    <source>
        <dbReference type="EMBL" id="KAK3286232.1"/>
    </source>
</evidence>
<keyword evidence="17" id="KW-1185">Reference proteome</keyword>
<dbReference type="PANTHER" id="PTHR47958">
    <property type="entry name" value="ATP-DEPENDENT RNA HELICASE DBP3"/>
    <property type="match status" value="1"/>
</dbReference>
<dbReference type="InterPro" id="IPR027417">
    <property type="entry name" value="P-loop_NTPase"/>
</dbReference>
<organism evidence="16 17">
    <name type="scientific">Cymbomonas tetramitiformis</name>
    <dbReference type="NCBI Taxonomy" id="36881"/>
    <lineage>
        <taxon>Eukaryota</taxon>
        <taxon>Viridiplantae</taxon>
        <taxon>Chlorophyta</taxon>
        <taxon>Pyramimonadophyceae</taxon>
        <taxon>Pyramimonadales</taxon>
        <taxon>Pyramimonadaceae</taxon>
        <taxon>Cymbomonas</taxon>
    </lineage>
</organism>
<feature type="region of interest" description="Disordered" evidence="13">
    <location>
        <begin position="1"/>
        <end position="74"/>
    </location>
</feature>
<dbReference type="InterPro" id="IPR001650">
    <property type="entry name" value="Helicase_C-like"/>
</dbReference>
<keyword evidence="6 12" id="KW-0547">Nucleotide-binding</keyword>
<feature type="domain" description="Helicase ATP-binding" evidence="14">
    <location>
        <begin position="132"/>
        <end position="307"/>
    </location>
</feature>
<dbReference type="PROSITE" id="PS00039">
    <property type="entry name" value="DEAD_ATP_HELICASE"/>
    <property type="match status" value="1"/>
</dbReference>
<dbReference type="SMART" id="SM00487">
    <property type="entry name" value="DEXDc"/>
    <property type="match status" value="1"/>
</dbReference>
<feature type="domain" description="Helicase C-terminal" evidence="15">
    <location>
        <begin position="340"/>
        <end position="497"/>
    </location>
</feature>
<comment type="caution">
    <text evidence="16">The sequence shown here is derived from an EMBL/GenBank/DDBJ whole genome shotgun (WGS) entry which is preliminary data.</text>
</comment>
<evidence type="ECO:0000256" key="11">
    <source>
        <dbReference type="ARBA" id="ARBA00037449"/>
    </source>
</evidence>
<evidence type="ECO:0000256" key="7">
    <source>
        <dbReference type="ARBA" id="ARBA00022801"/>
    </source>
</evidence>
<reference evidence="16 17" key="1">
    <citation type="journal article" date="2015" name="Genome Biol. Evol.">
        <title>Comparative Genomics of a Bacterivorous Green Alga Reveals Evolutionary Causalities and Consequences of Phago-Mixotrophic Mode of Nutrition.</title>
        <authorList>
            <person name="Burns J.A."/>
            <person name="Paasch A."/>
            <person name="Narechania A."/>
            <person name="Kim E."/>
        </authorList>
    </citation>
    <scope>NUCLEOTIDE SEQUENCE [LARGE SCALE GENOMIC DNA]</scope>
    <source>
        <strain evidence="16 17">PLY_AMNH</strain>
    </source>
</reference>
<proteinExistence type="inferred from homology"/>
<evidence type="ECO:0000256" key="10">
    <source>
        <dbReference type="ARBA" id="ARBA00023242"/>
    </source>
</evidence>
<evidence type="ECO:0000256" key="5">
    <source>
        <dbReference type="ARBA" id="ARBA00022552"/>
    </source>
</evidence>
<evidence type="ECO:0000256" key="13">
    <source>
        <dbReference type="SAM" id="MobiDB-lite"/>
    </source>
</evidence>
<gene>
    <name evidence="16" type="ORF">CYMTET_6200</name>
</gene>
<evidence type="ECO:0000256" key="1">
    <source>
        <dbReference type="ARBA" id="ARBA00004604"/>
    </source>
</evidence>
<sequence length="505" mass="54410">MKKRKQVSDGPDGPTRTVDAAALAKANKKARKEQRRKERKENGQEQHPVAPQGKAIGGSQGRGESGGGAAVVTGRGISGSAWRKQEGVTLTGCEGDIPEPCFTFAQASFDTRIIEILSTSFAKPTAIQAQAWPIALSGCDMIAVSKTGSGKTIAFLLPAFQKLLLSTSSVTAISTKGLVLAPTRELACQIQDQATKFGEACAIRSVCLFGGAPKEPQIEAIERGAHIVVSTPGRLVDILGTGKCALDKLQVLVLDEADRMLDMGFGKQIQDVVKHVPTSRQTLLFSATWSQGVGSMASKILRNPIELRMGENDALEANADIKQVVMMTKELKKPSRLKEILDQLVLDSEGGIRRHDKAIIFVSRKDQCAPIVKQLRANGFLVDCMHGARPQHERTAIFQDFRDGKLRLLVATDVAARGLDVDDVRVVINYDMAGGNKPGHPDNVESYVHRIGRTARGGQGGVAYTFFINADRNNAADLISLLTKAGQEVPNALQLMSDQRALEKS</sequence>
<dbReference type="SUPFAM" id="SSF52540">
    <property type="entry name" value="P-loop containing nucleoside triphosphate hydrolases"/>
    <property type="match status" value="1"/>
</dbReference>
<dbReference type="InterPro" id="IPR014001">
    <property type="entry name" value="Helicase_ATP-bd"/>
</dbReference>
<evidence type="ECO:0000256" key="4">
    <source>
        <dbReference type="ARBA" id="ARBA00022517"/>
    </source>
</evidence>
<dbReference type="GO" id="GO:0003676">
    <property type="term" value="F:nucleic acid binding"/>
    <property type="evidence" value="ECO:0007669"/>
    <property type="project" value="InterPro"/>
</dbReference>
<dbReference type="Pfam" id="PF00270">
    <property type="entry name" value="DEAD"/>
    <property type="match status" value="1"/>
</dbReference>
<dbReference type="GO" id="GO:0016787">
    <property type="term" value="F:hydrolase activity"/>
    <property type="evidence" value="ECO:0007669"/>
    <property type="project" value="UniProtKB-KW"/>
</dbReference>
<dbReference type="InterPro" id="IPR011545">
    <property type="entry name" value="DEAD/DEAH_box_helicase_dom"/>
</dbReference>
<evidence type="ECO:0000256" key="3">
    <source>
        <dbReference type="ARBA" id="ARBA00012552"/>
    </source>
</evidence>
<dbReference type="InterPro" id="IPR044742">
    <property type="entry name" value="DEAD/DEAH_RhlB"/>
</dbReference>
<feature type="compositionally biased region" description="Basic and acidic residues" evidence="13">
    <location>
        <begin position="35"/>
        <end position="44"/>
    </location>
</feature>
<comment type="function">
    <text evidence="11">ATP-dependent RNA helicase required for 60S ribosomal subunit synthesis. Involved in efficient pre-rRNA processing, predominantly at site A3, which is necessary for the normal formation of 25S and 5.8S rRNAs.</text>
</comment>
<evidence type="ECO:0000256" key="12">
    <source>
        <dbReference type="RuleBase" id="RU000492"/>
    </source>
</evidence>
<evidence type="ECO:0000256" key="6">
    <source>
        <dbReference type="ARBA" id="ARBA00022741"/>
    </source>
</evidence>
<keyword evidence="7 12" id="KW-0378">Hydrolase</keyword>
<dbReference type="Pfam" id="PF00271">
    <property type="entry name" value="Helicase_C"/>
    <property type="match status" value="1"/>
</dbReference>
<dbReference type="Gene3D" id="3.40.50.300">
    <property type="entry name" value="P-loop containing nucleotide triphosphate hydrolases"/>
    <property type="match status" value="2"/>
</dbReference>
<dbReference type="AlphaFoldDB" id="A0AAE0LIB0"/>
<dbReference type="EMBL" id="LGRX02001384">
    <property type="protein sequence ID" value="KAK3286232.1"/>
    <property type="molecule type" value="Genomic_DNA"/>
</dbReference>